<accession>S3CF72</accession>
<dbReference type="KEGG" id="glz:GLAREA_11733"/>
<dbReference type="Proteomes" id="UP000016922">
    <property type="component" value="Unassembled WGS sequence"/>
</dbReference>
<dbReference type="InterPro" id="IPR010730">
    <property type="entry name" value="HET"/>
</dbReference>
<dbReference type="PANTHER" id="PTHR33112">
    <property type="entry name" value="DOMAIN PROTEIN, PUTATIVE-RELATED"/>
    <property type="match status" value="1"/>
</dbReference>
<sequence>MNDYMENTGVFFPPKVKRHLRAFYPYLEKQTTSTHALEHRASEAPHPIKLATIKTWIKTCESTHENHCVNSEARIFGKPVWLIDVVNSCVVPAGANPYFALSYTWGAAECTSLTRSNLSDLQKPASLSAVKLARTVKDAINLTARLGYQYLWVDKLCIVQDDLDEKMAQIHAMRAVYAGAYLTIVAAQGSDASVPIYSSLVNEEDCEPICVQRANPRKHEGLQLFDSRCDQDENGKVEENTAEEASSFSDVEKTLTGIFKEDFETTFIKKRGEVDEIIGGMAWEDDPYSDCGSPPDYGNVDELKTALSQFGPETWQSLISEGIMQRLAVELTQSTWFSRGWTFQEYIFSPRRLVFHSNTVNWDCHCASWHENQRHITSEACYGGKNSILGIDTNSWPNVYRLVRLICLFNVRFLTRQEDVLDAFEGPLQSFGAVFDGGFISGLPQMFFDAALLWQPYAPLTRRTPFETVPATESILPSWSWVGWQGNLHSESWLACFDYIITESGWSGGIIPSSTHSTVKWQLSTTSNSRKTPIIVSADVFRKKYSSPSKSDSNRPERLPDGWSGSYDYYNYKCPKAFQPFGNPFHETRQPFKQPLPTMNAKSKVKPSIRAGFLHGHTRTATLKITNLLSGIPSVRHGCVTAALGYSDKLFAGYLRLNEDSNTVKTQIGDSCTLIELSSGLLQDEGDENYSQTLDWEGGDSFTHIKSFFNVMWVEWRDGVAYRKAVGRVEESVWRAVFSREIDVVLG</sequence>
<evidence type="ECO:0000313" key="3">
    <source>
        <dbReference type="Proteomes" id="UP000016922"/>
    </source>
</evidence>
<reference evidence="2 3" key="1">
    <citation type="journal article" date="2013" name="BMC Genomics">
        <title>Genomics-driven discovery of the pneumocandin biosynthetic gene cluster in the fungus Glarea lozoyensis.</title>
        <authorList>
            <person name="Chen L."/>
            <person name="Yue Q."/>
            <person name="Zhang X."/>
            <person name="Xiang M."/>
            <person name="Wang C."/>
            <person name="Li S."/>
            <person name="Che Y."/>
            <person name="Ortiz-Lopez F.J."/>
            <person name="Bills G.F."/>
            <person name="Liu X."/>
            <person name="An Z."/>
        </authorList>
    </citation>
    <scope>NUCLEOTIDE SEQUENCE [LARGE SCALE GENOMIC DNA]</scope>
    <source>
        <strain evidence="3">ATCC 20868 / MF5171</strain>
    </source>
</reference>
<dbReference type="OMA" id="WSWISHH"/>
<dbReference type="STRING" id="1116229.S3CF72"/>
<dbReference type="OrthoDB" id="5135333at2759"/>
<dbReference type="GeneID" id="19470774"/>
<feature type="domain" description="Heterokaryon incompatibility" evidence="1">
    <location>
        <begin position="98"/>
        <end position="204"/>
    </location>
</feature>
<dbReference type="AlphaFoldDB" id="S3CF72"/>
<proteinExistence type="predicted"/>
<dbReference type="EMBL" id="KE145372">
    <property type="protein sequence ID" value="EPE25152.1"/>
    <property type="molecule type" value="Genomic_DNA"/>
</dbReference>
<dbReference type="HOGENOM" id="CLU_003953_2_2_1"/>
<protein>
    <submittedName>
        <fullName evidence="2">Heterokaryon incompatibility protein</fullName>
    </submittedName>
</protein>
<dbReference type="RefSeq" id="XP_008088067.1">
    <property type="nucleotide sequence ID" value="XM_008089876.1"/>
</dbReference>
<dbReference type="Pfam" id="PF06985">
    <property type="entry name" value="HET"/>
    <property type="match status" value="1"/>
</dbReference>
<evidence type="ECO:0000259" key="1">
    <source>
        <dbReference type="Pfam" id="PF06985"/>
    </source>
</evidence>
<organism evidence="2 3">
    <name type="scientific">Glarea lozoyensis (strain ATCC 20868 / MF5171)</name>
    <dbReference type="NCBI Taxonomy" id="1116229"/>
    <lineage>
        <taxon>Eukaryota</taxon>
        <taxon>Fungi</taxon>
        <taxon>Dikarya</taxon>
        <taxon>Ascomycota</taxon>
        <taxon>Pezizomycotina</taxon>
        <taxon>Leotiomycetes</taxon>
        <taxon>Helotiales</taxon>
        <taxon>Helotiaceae</taxon>
        <taxon>Glarea</taxon>
    </lineage>
</organism>
<dbReference type="PANTHER" id="PTHR33112:SF1">
    <property type="entry name" value="HETEROKARYON INCOMPATIBILITY DOMAIN-CONTAINING PROTEIN"/>
    <property type="match status" value="1"/>
</dbReference>
<gene>
    <name evidence="2" type="ORF">GLAREA_11733</name>
</gene>
<evidence type="ECO:0000313" key="2">
    <source>
        <dbReference type="EMBL" id="EPE25152.1"/>
    </source>
</evidence>
<keyword evidence="3" id="KW-1185">Reference proteome</keyword>
<name>S3CF72_GLAL2</name>